<dbReference type="Proteomes" id="UP001163719">
    <property type="component" value="Unassembled WGS sequence"/>
</dbReference>
<feature type="signal peptide" evidence="1">
    <location>
        <begin position="1"/>
        <end position="20"/>
    </location>
</feature>
<reference evidence="2" key="1">
    <citation type="submission" date="2022-10" db="EMBL/GenBank/DDBJ databases">
        <title>Chryseobacterium babae sp. nov. isolated from the gut of the beetle Oryctes rhinoceros, and Chryseobacterium kimseyorum sp. nov., isolated from a stick insect rearing cage.</title>
        <authorList>
            <person name="Shelomi M."/>
            <person name="Han C.-J."/>
            <person name="Chen W.-M."/>
            <person name="Chen H.-K."/>
            <person name="Liaw S.-J."/>
            <person name="Muhle E."/>
            <person name="Clermont D."/>
        </authorList>
    </citation>
    <scope>NUCLEOTIDE SEQUENCE</scope>
    <source>
        <strain evidence="2">WLa1L2M3</strain>
    </source>
</reference>
<name>A0ABT3HPI5_9FLAO</name>
<dbReference type="EMBL" id="JAPDHV010000004">
    <property type="protein sequence ID" value="MCW3161700.1"/>
    <property type="molecule type" value="Genomic_DNA"/>
</dbReference>
<proteinExistence type="predicted"/>
<feature type="chain" id="PRO_5046271073" evidence="1">
    <location>
        <begin position="21"/>
        <end position="289"/>
    </location>
</feature>
<gene>
    <name evidence="2" type="ORF">OH806_10540</name>
</gene>
<keyword evidence="1" id="KW-0732">Signal</keyword>
<evidence type="ECO:0000313" key="2">
    <source>
        <dbReference type="EMBL" id="MCW3161700.1"/>
    </source>
</evidence>
<sequence>MKTVLLTIILLLLNFNCVNSQKRLTSWSQQNIENYTKEMYDKAQNLSPSQLLNKNLIDKYWSEVFLTLNASVNHHSKDTDYLRSLAKQITNKTETKLKGTSRLIIWDRISNGDIIFEGKGLVFDNDLFTVAGRANQLLQSLTKKNFGYVTINSTENELEVLKNKWLDYLTGKPVEELKPNEFTNSKMPEISGLSAVKALIISLQHNPEKEILTKKCLKNIYNLDEMPKEKSSPANYCSPDTYAFLYLGILFGDEKFDEAKNSKWWMNLWNENQNKLFWNSDKGIYELKK</sequence>
<protein>
    <submittedName>
        <fullName evidence="2">Uncharacterized protein</fullName>
    </submittedName>
</protein>
<keyword evidence="3" id="KW-1185">Reference proteome</keyword>
<evidence type="ECO:0000313" key="3">
    <source>
        <dbReference type="Proteomes" id="UP001163719"/>
    </source>
</evidence>
<evidence type="ECO:0000256" key="1">
    <source>
        <dbReference type="SAM" id="SignalP"/>
    </source>
</evidence>
<accession>A0ABT3HPI5</accession>
<dbReference type="RefSeq" id="WP_264743643.1">
    <property type="nucleotide sequence ID" value="NZ_JAPDHV010000004.1"/>
</dbReference>
<comment type="caution">
    <text evidence="2">The sequence shown here is derived from an EMBL/GenBank/DDBJ whole genome shotgun (WGS) entry which is preliminary data.</text>
</comment>
<organism evidence="2 3">
    <name type="scientific">Chryseobacterium oryctis</name>
    <dbReference type="NCBI Taxonomy" id="2952618"/>
    <lineage>
        <taxon>Bacteria</taxon>
        <taxon>Pseudomonadati</taxon>
        <taxon>Bacteroidota</taxon>
        <taxon>Flavobacteriia</taxon>
        <taxon>Flavobacteriales</taxon>
        <taxon>Weeksellaceae</taxon>
        <taxon>Chryseobacterium group</taxon>
        <taxon>Chryseobacterium</taxon>
    </lineage>
</organism>